<protein>
    <submittedName>
        <fullName evidence="2">Uncharacterized protein</fullName>
    </submittedName>
</protein>
<accession>A0ABN3XKY7</accession>
<keyword evidence="3" id="KW-1185">Reference proteome</keyword>
<dbReference type="EMBL" id="BAAAUD010000056">
    <property type="protein sequence ID" value="GAA2964829.1"/>
    <property type="molecule type" value="Genomic_DNA"/>
</dbReference>
<dbReference type="Proteomes" id="UP001500403">
    <property type="component" value="Unassembled WGS sequence"/>
</dbReference>
<comment type="caution">
    <text evidence="2">The sequence shown here is derived from an EMBL/GenBank/DDBJ whole genome shotgun (WGS) entry which is preliminary data.</text>
</comment>
<sequence length="134" mass="14502">MEERPDTVAFGAALDAVLAYTAGATVSDATVSRLQDAILDIRLNLLGLPPGWRTPRLDTLDLGDRRSSRQAARSRSRVSRPAARSATAWHGGFLAAITRGSRWFRGEASCADRHPAFRGHFGGHPPLRLTVTQA</sequence>
<evidence type="ECO:0000313" key="3">
    <source>
        <dbReference type="Proteomes" id="UP001500403"/>
    </source>
</evidence>
<proteinExistence type="predicted"/>
<evidence type="ECO:0000313" key="2">
    <source>
        <dbReference type="EMBL" id="GAA2964829.1"/>
    </source>
</evidence>
<evidence type="ECO:0000256" key="1">
    <source>
        <dbReference type="SAM" id="MobiDB-lite"/>
    </source>
</evidence>
<feature type="region of interest" description="Disordered" evidence="1">
    <location>
        <begin position="63"/>
        <end position="87"/>
    </location>
</feature>
<gene>
    <name evidence="2" type="ORF">GCM10010446_58090</name>
</gene>
<organism evidence="2 3">
    <name type="scientific">Streptomyces enissocaesilis</name>
    <dbReference type="NCBI Taxonomy" id="332589"/>
    <lineage>
        <taxon>Bacteria</taxon>
        <taxon>Bacillati</taxon>
        <taxon>Actinomycetota</taxon>
        <taxon>Actinomycetes</taxon>
        <taxon>Kitasatosporales</taxon>
        <taxon>Streptomycetaceae</taxon>
        <taxon>Streptomyces</taxon>
        <taxon>Streptomyces rochei group</taxon>
    </lineage>
</organism>
<name>A0ABN3XKY7_9ACTN</name>
<reference evidence="2 3" key="1">
    <citation type="journal article" date="2019" name="Int. J. Syst. Evol. Microbiol.">
        <title>The Global Catalogue of Microorganisms (GCM) 10K type strain sequencing project: providing services to taxonomists for standard genome sequencing and annotation.</title>
        <authorList>
            <consortium name="The Broad Institute Genomics Platform"/>
            <consortium name="The Broad Institute Genome Sequencing Center for Infectious Disease"/>
            <person name="Wu L."/>
            <person name="Ma J."/>
        </authorList>
    </citation>
    <scope>NUCLEOTIDE SEQUENCE [LARGE SCALE GENOMIC DNA]</scope>
    <source>
        <strain evidence="2 3">JCM 9088</strain>
    </source>
</reference>